<proteinExistence type="predicted"/>
<gene>
    <name evidence="1" type="ORF">SDC9_151752</name>
</gene>
<accession>A0A645ER71</accession>
<protein>
    <submittedName>
        <fullName evidence="1">Uncharacterized protein</fullName>
    </submittedName>
</protein>
<comment type="caution">
    <text evidence="1">The sequence shown here is derived from an EMBL/GenBank/DDBJ whole genome shotgun (WGS) entry which is preliminary data.</text>
</comment>
<dbReference type="EMBL" id="VSSQ01050419">
    <property type="protein sequence ID" value="MPN04511.1"/>
    <property type="molecule type" value="Genomic_DNA"/>
</dbReference>
<organism evidence="1">
    <name type="scientific">bioreactor metagenome</name>
    <dbReference type="NCBI Taxonomy" id="1076179"/>
    <lineage>
        <taxon>unclassified sequences</taxon>
        <taxon>metagenomes</taxon>
        <taxon>ecological metagenomes</taxon>
    </lineage>
</organism>
<reference evidence="1" key="1">
    <citation type="submission" date="2019-08" db="EMBL/GenBank/DDBJ databases">
        <authorList>
            <person name="Kucharzyk K."/>
            <person name="Murdoch R.W."/>
            <person name="Higgins S."/>
            <person name="Loffler F."/>
        </authorList>
    </citation>
    <scope>NUCLEOTIDE SEQUENCE</scope>
</reference>
<evidence type="ECO:0000313" key="1">
    <source>
        <dbReference type="EMBL" id="MPN04511.1"/>
    </source>
</evidence>
<sequence length="183" mass="20091">MGGRRQFQPAADHCALHGGDDRNAAILDAVENAVPAARMLHHPKRLAMLMLGEIQPGAEVIALTRQDDGPCALRSGDQRRLQRCQQAVADRVALVRTRQGDGIDVVIDRGLDQLFAHARFPWGSECGVDGDHRLVHHVLIQVLNQIGAPGQHHALVDVALVGDLARLHRRRLGHQQCARRVGR</sequence>
<name>A0A645ER71_9ZZZZ</name>
<dbReference type="AlphaFoldDB" id="A0A645ER71"/>